<feature type="transmembrane region" description="Helical" evidence="1">
    <location>
        <begin position="6"/>
        <end position="25"/>
    </location>
</feature>
<sequence length="48" mass="5329">MNLMDLALVVDVAAGLLFFFSYAAANKDRFLHAGKDLDHIVKIGCKYI</sequence>
<dbReference type="EMBL" id="JAEAGR010000006">
    <property type="protein sequence ID" value="MBH1940701.1"/>
    <property type="molecule type" value="Genomic_DNA"/>
</dbReference>
<accession>A0A8J7KSV5</accession>
<name>A0A8J7KSV5_9FIRM</name>
<keyword evidence="1" id="KW-0812">Transmembrane</keyword>
<evidence type="ECO:0000313" key="3">
    <source>
        <dbReference type="Proteomes" id="UP000623269"/>
    </source>
</evidence>
<keyword evidence="1" id="KW-0472">Membrane</keyword>
<evidence type="ECO:0000313" key="2">
    <source>
        <dbReference type="EMBL" id="MBH1940701.1"/>
    </source>
</evidence>
<organism evidence="2 3">
    <name type="scientific">Mobilitalea sibirica</name>
    <dbReference type="NCBI Taxonomy" id="1462919"/>
    <lineage>
        <taxon>Bacteria</taxon>
        <taxon>Bacillati</taxon>
        <taxon>Bacillota</taxon>
        <taxon>Clostridia</taxon>
        <taxon>Lachnospirales</taxon>
        <taxon>Lachnospiraceae</taxon>
        <taxon>Mobilitalea</taxon>
    </lineage>
</organism>
<dbReference type="Proteomes" id="UP000623269">
    <property type="component" value="Unassembled WGS sequence"/>
</dbReference>
<protein>
    <submittedName>
        <fullName evidence="2">Uncharacterized protein</fullName>
    </submittedName>
</protein>
<evidence type="ECO:0000256" key="1">
    <source>
        <dbReference type="SAM" id="Phobius"/>
    </source>
</evidence>
<proteinExistence type="predicted"/>
<reference evidence="2" key="1">
    <citation type="submission" date="2020-12" db="EMBL/GenBank/DDBJ databases">
        <title>M. sibirica DSM 26468T genome.</title>
        <authorList>
            <person name="Thieme N."/>
            <person name="Rettenmaier R."/>
            <person name="Zverlov V."/>
            <person name="Liebl W."/>
        </authorList>
    </citation>
    <scope>NUCLEOTIDE SEQUENCE</scope>
    <source>
        <strain evidence="2">DSM 26468</strain>
    </source>
</reference>
<dbReference type="RefSeq" id="WP_197660928.1">
    <property type="nucleotide sequence ID" value="NZ_JAEAGR010000006.1"/>
</dbReference>
<dbReference type="AlphaFoldDB" id="A0A8J7KSV5"/>
<gene>
    <name evidence="2" type="ORF">I5677_07360</name>
</gene>
<keyword evidence="3" id="KW-1185">Reference proteome</keyword>
<comment type="caution">
    <text evidence="2">The sequence shown here is derived from an EMBL/GenBank/DDBJ whole genome shotgun (WGS) entry which is preliminary data.</text>
</comment>
<keyword evidence="1" id="KW-1133">Transmembrane helix</keyword>